<comment type="caution">
    <text evidence="12">The sequence shown here is derived from an EMBL/GenBank/DDBJ whole genome shotgun (WGS) entry which is preliminary data.</text>
</comment>
<evidence type="ECO:0000256" key="8">
    <source>
        <dbReference type="ARBA" id="ARBA00049164"/>
    </source>
</evidence>
<dbReference type="EC" id="1.1.1.1" evidence="3"/>
<dbReference type="PANTHER" id="PTHR42940">
    <property type="entry name" value="ALCOHOL DEHYDROGENASE 1-RELATED"/>
    <property type="match status" value="1"/>
</dbReference>
<proteinExistence type="inferred from homology"/>
<evidence type="ECO:0000256" key="6">
    <source>
        <dbReference type="ARBA" id="ARBA00022833"/>
    </source>
</evidence>
<evidence type="ECO:0000256" key="4">
    <source>
        <dbReference type="ARBA" id="ARBA00016352"/>
    </source>
</evidence>
<dbReference type="InterPro" id="IPR020843">
    <property type="entry name" value="ER"/>
</dbReference>
<dbReference type="CDD" id="cd08254">
    <property type="entry name" value="hydroxyacyl_CoA_DH"/>
    <property type="match status" value="1"/>
</dbReference>
<evidence type="ECO:0000256" key="2">
    <source>
        <dbReference type="ARBA" id="ARBA00008072"/>
    </source>
</evidence>
<dbReference type="InterPro" id="IPR013149">
    <property type="entry name" value="ADH-like_C"/>
</dbReference>
<evidence type="ECO:0000256" key="3">
    <source>
        <dbReference type="ARBA" id="ARBA00013190"/>
    </source>
</evidence>
<protein>
    <recommendedName>
        <fullName evidence="4">Alcohol dehydrogenase</fullName>
        <ecNumber evidence="3">1.1.1.1</ecNumber>
    </recommendedName>
</protein>
<feature type="domain" description="Enoyl reductase (ER)" evidence="11">
    <location>
        <begin position="8"/>
        <end position="313"/>
    </location>
</feature>
<accession>A0ABV7A7V9</accession>
<comment type="similarity">
    <text evidence="2 10">Belongs to the zinc-containing alcohol dehydrogenase family.</text>
</comment>
<keyword evidence="7" id="KW-0560">Oxidoreductase</keyword>
<dbReference type="PANTHER" id="PTHR42940:SF8">
    <property type="entry name" value="VACUOLAR PROTEIN SORTING-ASSOCIATED PROTEIN 11"/>
    <property type="match status" value="1"/>
</dbReference>
<dbReference type="RefSeq" id="WP_390307018.1">
    <property type="nucleotide sequence ID" value="NZ_JBHRRZ010000033.1"/>
</dbReference>
<dbReference type="SMART" id="SM00829">
    <property type="entry name" value="PKS_ER"/>
    <property type="match status" value="1"/>
</dbReference>
<comment type="catalytic activity">
    <reaction evidence="9">
        <text>a primary alcohol + NAD(+) = an aldehyde + NADH + H(+)</text>
        <dbReference type="Rhea" id="RHEA:10736"/>
        <dbReference type="ChEBI" id="CHEBI:15378"/>
        <dbReference type="ChEBI" id="CHEBI:15734"/>
        <dbReference type="ChEBI" id="CHEBI:17478"/>
        <dbReference type="ChEBI" id="CHEBI:57540"/>
        <dbReference type="ChEBI" id="CHEBI:57945"/>
        <dbReference type="EC" id="1.1.1.1"/>
    </reaction>
</comment>
<comment type="cofactor">
    <cofactor evidence="1 10">
        <name>Zn(2+)</name>
        <dbReference type="ChEBI" id="CHEBI:29105"/>
    </cofactor>
</comment>
<evidence type="ECO:0000256" key="9">
    <source>
        <dbReference type="ARBA" id="ARBA00049243"/>
    </source>
</evidence>
<dbReference type="InterPro" id="IPR036291">
    <property type="entry name" value="NAD(P)-bd_dom_sf"/>
</dbReference>
<evidence type="ECO:0000256" key="10">
    <source>
        <dbReference type="RuleBase" id="RU361277"/>
    </source>
</evidence>
<dbReference type="PROSITE" id="PS00059">
    <property type="entry name" value="ADH_ZINC"/>
    <property type="match status" value="1"/>
</dbReference>
<dbReference type="InterPro" id="IPR013154">
    <property type="entry name" value="ADH-like_N"/>
</dbReference>
<dbReference type="SUPFAM" id="SSF50129">
    <property type="entry name" value="GroES-like"/>
    <property type="match status" value="1"/>
</dbReference>
<dbReference type="Pfam" id="PF08240">
    <property type="entry name" value="ADH_N"/>
    <property type="match status" value="1"/>
</dbReference>
<name>A0ABV7A7V9_9BACI</name>
<keyword evidence="5 10" id="KW-0479">Metal-binding</keyword>
<evidence type="ECO:0000259" key="11">
    <source>
        <dbReference type="SMART" id="SM00829"/>
    </source>
</evidence>
<evidence type="ECO:0000256" key="1">
    <source>
        <dbReference type="ARBA" id="ARBA00001947"/>
    </source>
</evidence>
<evidence type="ECO:0000313" key="13">
    <source>
        <dbReference type="Proteomes" id="UP001595387"/>
    </source>
</evidence>
<dbReference type="InterPro" id="IPR011032">
    <property type="entry name" value="GroES-like_sf"/>
</dbReference>
<gene>
    <name evidence="12" type="ORF">ACFODW_12715</name>
</gene>
<dbReference type="EMBL" id="JBHRRZ010000033">
    <property type="protein sequence ID" value="MFC2949179.1"/>
    <property type="molecule type" value="Genomic_DNA"/>
</dbReference>
<sequence>MKGWEFTTTNEPLKLVEKPDPEATEGRVLIEVKAAGLCHSDVGALRDEKWLDIIEHTPIIMGHEVAGVIKEVGPGVTDYKVGDRVGVCPVSKVGLGPGYGYDGGYADLVSAPAVDLVPMPEGITFAQAAAGTDAGMTSYHAMFQTGGAKPGMKVGVIGIGGLGQIAARAAVVQGIDVYAVDVSPKARELAKELGVKEVFEDVKELADIAPDLIVDYAGFGTTTAGAIDVIAPGGTVVLVGMGKLESTINTDPLILKAATLKGSVGGDVHDIAEVYKLMASGDIDPTISEITFDEIWEGILKLERHEVTGRLVAIMD</sequence>
<dbReference type="Proteomes" id="UP001595387">
    <property type="component" value="Unassembled WGS sequence"/>
</dbReference>
<dbReference type="SUPFAM" id="SSF51735">
    <property type="entry name" value="NAD(P)-binding Rossmann-fold domains"/>
    <property type="match status" value="1"/>
</dbReference>
<dbReference type="Pfam" id="PF00107">
    <property type="entry name" value="ADH_zinc_N"/>
    <property type="match status" value="1"/>
</dbReference>
<comment type="catalytic activity">
    <reaction evidence="8">
        <text>a secondary alcohol + NAD(+) = a ketone + NADH + H(+)</text>
        <dbReference type="Rhea" id="RHEA:10740"/>
        <dbReference type="ChEBI" id="CHEBI:15378"/>
        <dbReference type="ChEBI" id="CHEBI:17087"/>
        <dbReference type="ChEBI" id="CHEBI:35681"/>
        <dbReference type="ChEBI" id="CHEBI:57540"/>
        <dbReference type="ChEBI" id="CHEBI:57945"/>
        <dbReference type="EC" id="1.1.1.1"/>
    </reaction>
</comment>
<reference evidence="13" key="1">
    <citation type="journal article" date="2019" name="Int. J. Syst. Evol. Microbiol.">
        <title>The Global Catalogue of Microorganisms (GCM) 10K type strain sequencing project: providing services to taxonomists for standard genome sequencing and annotation.</title>
        <authorList>
            <consortium name="The Broad Institute Genomics Platform"/>
            <consortium name="The Broad Institute Genome Sequencing Center for Infectious Disease"/>
            <person name="Wu L."/>
            <person name="Ma J."/>
        </authorList>
    </citation>
    <scope>NUCLEOTIDE SEQUENCE [LARGE SCALE GENOMIC DNA]</scope>
    <source>
        <strain evidence="13">KCTC 13193</strain>
    </source>
</reference>
<evidence type="ECO:0000256" key="7">
    <source>
        <dbReference type="ARBA" id="ARBA00023002"/>
    </source>
</evidence>
<evidence type="ECO:0000256" key="5">
    <source>
        <dbReference type="ARBA" id="ARBA00022723"/>
    </source>
</evidence>
<dbReference type="InterPro" id="IPR002328">
    <property type="entry name" value="ADH_Zn_CS"/>
</dbReference>
<keyword evidence="6 10" id="KW-0862">Zinc</keyword>
<dbReference type="Gene3D" id="3.90.180.10">
    <property type="entry name" value="Medium-chain alcohol dehydrogenases, catalytic domain"/>
    <property type="match status" value="1"/>
</dbReference>
<keyword evidence="13" id="KW-1185">Reference proteome</keyword>
<evidence type="ECO:0000313" key="12">
    <source>
        <dbReference type="EMBL" id="MFC2949179.1"/>
    </source>
</evidence>
<organism evidence="12 13">
    <name type="scientific">Virgibacillus sediminis</name>
    <dbReference type="NCBI Taxonomy" id="202260"/>
    <lineage>
        <taxon>Bacteria</taxon>
        <taxon>Bacillati</taxon>
        <taxon>Bacillota</taxon>
        <taxon>Bacilli</taxon>
        <taxon>Bacillales</taxon>
        <taxon>Bacillaceae</taxon>
        <taxon>Virgibacillus</taxon>
    </lineage>
</organism>